<protein>
    <recommendedName>
        <fullName evidence="9">CRISPR-associated endoribonuclease Cas2</fullName>
        <ecNumber evidence="9">3.1.-.-</ecNumber>
    </recommendedName>
</protein>
<comment type="function">
    <text evidence="9">CRISPR (clustered regularly interspaced short palindromic repeat), is an adaptive immune system that provides protection against mobile genetic elements (viruses, transposable elements and conjugative plasmids). CRISPR clusters contain sequences complementary to antecedent mobile elements and target invading nucleic acids. CRISPR clusters are transcribed and processed into CRISPR RNA (crRNA). Functions as a ssRNA-specific endoribonuclease. Involved in the integration of spacer DNA into the CRISPR cassette.</text>
</comment>
<dbReference type="RefSeq" id="WP_115310241.1">
    <property type="nucleotide sequence ID" value="NZ_UHIO01000001.1"/>
</dbReference>
<dbReference type="PANTHER" id="PTHR34405">
    <property type="entry name" value="CRISPR-ASSOCIATED ENDORIBONUCLEASE CAS2"/>
    <property type="match status" value="1"/>
</dbReference>
<evidence type="ECO:0000256" key="4">
    <source>
        <dbReference type="ARBA" id="ARBA00022723"/>
    </source>
</evidence>
<evidence type="ECO:0000256" key="1">
    <source>
        <dbReference type="ARBA" id="ARBA00001946"/>
    </source>
</evidence>
<comment type="cofactor">
    <cofactor evidence="1 9">
        <name>Mg(2+)</name>
        <dbReference type="ChEBI" id="CHEBI:18420"/>
    </cofactor>
</comment>
<evidence type="ECO:0000256" key="5">
    <source>
        <dbReference type="ARBA" id="ARBA00022759"/>
    </source>
</evidence>
<keyword evidence="6 9" id="KW-0378">Hydrolase</keyword>
<dbReference type="EMBL" id="UHIO01000001">
    <property type="protein sequence ID" value="SUP43085.1"/>
    <property type="molecule type" value="Genomic_DNA"/>
</dbReference>
<evidence type="ECO:0000313" key="11">
    <source>
        <dbReference type="Proteomes" id="UP000255367"/>
    </source>
</evidence>
<keyword evidence="5 9" id="KW-0255">Endonuclease</keyword>
<dbReference type="SUPFAM" id="SSF143430">
    <property type="entry name" value="TTP0101/SSO1404-like"/>
    <property type="match status" value="1"/>
</dbReference>
<evidence type="ECO:0000256" key="8">
    <source>
        <dbReference type="ARBA" id="ARBA00023118"/>
    </source>
</evidence>
<evidence type="ECO:0000256" key="7">
    <source>
        <dbReference type="ARBA" id="ARBA00022842"/>
    </source>
</evidence>
<evidence type="ECO:0000256" key="9">
    <source>
        <dbReference type="HAMAP-Rule" id="MF_01471"/>
    </source>
</evidence>
<reference evidence="10 11" key="1">
    <citation type="submission" date="2018-06" db="EMBL/GenBank/DDBJ databases">
        <authorList>
            <consortium name="Pathogen Informatics"/>
            <person name="Doyle S."/>
        </authorList>
    </citation>
    <scope>NUCLEOTIDE SEQUENCE [LARGE SCALE GENOMIC DNA]</scope>
    <source>
        <strain evidence="10 11">NCTC12020</strain>
    </source>
</reference>
<comment type="similarity">
    <text evidence="2 9">Belongs to the CRISPR-associated endoribonuclease Cas2 protein family.</text>
</comment>
<dbReference type="GO" id="GO:0046872">
    <property type="term" value="F:metal ion binding"/>
    <property type="evidence" value="ECO:0007669"/>
    <property type="project" value="UniProtKB-UniRule"/>
</dbReference>
<dbReference type="HAMAP" id="MF_01471">
    <property type="entry name" value="Cas2"/>
    <property type="match status" value="1"/>
</dbReference>
<dbReference type="GO" id="GO:0016787">
    <property type="term" value="F:hydrolase activity"/>
    <property type="evidence" value="ECO:0007669"/>
    <property type="project" value="UniProtKB-KW"/>
</dbReference>
<dbReference type="InterPro" id="IPR021127">
    <property type="entry name" value="CRISPR_associated_Cas2"/>
</dbReference>
<evidence type="ECO:0000256" key="6">
    <source>
        <dbReference type="ARBA" id="ARBA00022801"/>
    </source>
</evidence>
<comment type="subunit">
    <text evidence="9">Homodimer, forms a heterotetramer with a Cas1 homodimer.</text>
</comment>
<keyword evidence="7 9" id="KW-0460">Magnesium</keyword>
<accession>A0A380NKE0</accession>
<dbReference type="Gene3D" id="3.30.70.240">
    <property type="match status" value="1"/>
</dbReference>
<dbReference type="Pfam" id="PF09827">
    <property type="entry name" value="CRISPR_Cas2"/>
    <property type="match status" value="1"/>
</dbReference>
<feature type="binding site" evidence="9">
    <location>
        <position position="8"/>
    </location>
    <ligand>
        <name>Mg(2+)</name>
        <dbReference type="ChEBI" id="CHEBI:18420"/>
        <note>catalytic</note>
    </ligand>
</feature>
<dbReference type="CDD" id="cd09725">
    <property type="entry name" value="Cas2_I_II_III"/>
    <property type="match status" value="1"/>
</dbReference>
<evidence type="ECO:0000256" key="2">
    <source>
        <dbReference type="ARBA" id="ARBA00009959"/>
    </source>
</evidence>
<keyword evidence="8 9" id="KW-0051">Antiviral defense</keyword>
<dbReference type="NCBIfam" id="TIGR01573">
    <property type="entry name" value="cas2"/>
    <property type="match status" value="1"/>
</dbReference>
<dbReference type="GO" id="GO:0043571">
    <property type="term" value="P:maintenance of CRISPR repeat elements"/>
    <property type="evidence" value="ECO:0007669"/>
    <property type="project" value="UniProtKB-UniRule"/>
</dbReference>
<keyword evidence="3 9" id="KW-0540">Nuclease</keyword>
<dbReference type="Proteomes" id="UP000255367">
    <property type="component" value="Unassembled WGS sequence"/>
</dbReference>
<dbReference type="PANTHER" id="PTHR34405:SF3">
    <property type="entry name" value="CRISPR-ASSOCIATED ENDORIBONUCLEASE CAS2 3"/>
    <property type="match status" value="1"/>
</dbReference>
<dbReference type="AlphaFoldDB" id="A0A380NKE0"/>
<organism evidence="10 11">
    <name type="scientific">Veillonella criceti</name>
    <dbReference type="NCBI Taxonomy" id="103891"/>
    <lineage>
        <taxon>Bacteria</taxon>
        <taxon>Bacillati</taxon>
        <taxon>Bacillota</taxon>
        <taxon>Negativicutes</taxon>
        <taxon>Veillonellales</taxon>
        <taxon>Veillonellaceae</taxon>
        <taxon>Veillonella</taxon>
    </lineage>
</organism>
<evidence type="ECO:0000313" key="10">
    <source>
        <dbReference type="EMBL" id="SUP43085.1"/>
    </source>
</evidence>
<proteinExistence type="inferred from homology"/>
<dbReference type="InterPro" id="IPR019199">
    <property type="entry name" value="Virulence_VapD/CRISPR_Cas2"/>
</dbReference>
<name>A0A380NKE0_9FIRM</name>
<gene>
    <name evidence="9" type="primary">cas2</name>
    <name evidence="10" type="ORF">NCTC12020_01057</name>
</gene>
<dbReference type="OrthoDB" id="9798176at2"/>
<dbReference type="EC" id="3.1.-.-" evidence="9"/>
<evidence type="ECO:0000256" key="3">
    <source>
        <dbReference type="ARBA" id="ARBA00022722"/>
    </source>
</evidence>
<dbReference type="GO" id="GO:0004521">
    <property type="term" value="F:RNA endonuclease activity"/>
    <property type="evidence" value="ECO:0007669"/>
    <property type="project" value="InterPro"/>
</dbReference>
<keyword evidence="4 9" id="KW-0479">Metal-binding</keyword>
<sequence length="91" mass="10669">MQYIICYDVSEDKIRREVVKFLESFAHRLQGSVFISDKDSLSMHKIQQHLLKITKTSDKCKLLIAPLGWGSVKDIWTNDETMKKSQYYIIS</sequence>
<dbReference type="GO" id="GO:0051607">
    <property type="term" value="P:defense response to virus"/>
    <property type="evidence" value="ECO:0007669"/>
    <property type="project" value="UniProtKB-UniRule"/>
</dbReference>
<keyword evidence="11" id="KW-1185">Reference proteome</keyword>